<dbReference type="Proteomes" id="UP000885690">
    <property type="component" value="Unassembled WGS sequence"/>
</dbReference>
<keyword evidence="2 7" id="KW-0812">Transmembrane</keyword>
<evidence type="ECO:0000256" key="2">
    <source>
        <dbReference type="ARBA" id="ARBA00022692"/>
    </source>
</evidence>
<protein>
    <submittedName>
        <fullName evidence="9">HlyD family efflux transporter periplasmic adaptor subunit</fullName>
    </submittedName>
</protein>
<dbReference type="GO" id="GO:0016020">
    <property type="term" value="C:membrane"/>
    <property type="evidence" value="ECO:0007669"/>
    <property type="project" value="UniProtKB-SubCell"/>
</dbReference>
<keyword evidence="4 7" id="KW-0472">Membrane</keyword>
<dbReference type="SUPFAM" id="SSF111369">
    <property type="entry name" value="HlyD-like secretion proteins"/>
    <property type="match status" value="1"/>
</dbReference>
<evidence type="ECO:0000256" key="7">
    <source>
        <dbReference type="SAM" id="Phobius"/>
    </source>
</evidence>
<evidence type="ECO:0000256" key="4">
    <source>
        <dbReference type="ARBA" id="ARBA00023136"/>
    </source>
</evidence>
<accession>A0A7C0YBZ0</accession>
<name>A0A7C0YBZ0_9BACT</name>
<evidence type="ECO:0000256" key="6">
    <source>
        <dbReference type="SAM" id="MobiDB-lite"/>
    </source>
</evidence>
<dbReference type="PANTHER" id="PTHR30386">
    <property type="entry name" value="MEMBRANE FUSION SUBUNIT OF EMRAB-TOLC MULTIDRUG EFFLUX PUMP"/>
    <property type="match status" value="1"/>
</dbReference>
<dbReference type="Gene3D" id="2.40.50.100">
    <property type="match status" value="1"/>
</dbReference>
<dbReference type="InterPro" id="IPR058625">
    <property type="entry name" value="MdtA-like_BSH"/>
</dbReference>
<keyword evidence="3 7" id="KW-1133">Transmembrane helix</keyword>
<dbReference type="GO" id="GO:0055085">
    <property type="term" value="P:transmembrane transport"/>
    <property type="evidence" value="ECO:0007669"/>
    <property type="project" value="InterPro"/>
</dbReference>
<evidence type="ECO:0000259" key="8">
    <source>
        <dbReference type="Pfam" id="PF25917"/>
    </source>
</evidence>
<comment type="caution">
    <text evidence="9">The sequence shown here is derived from an EMBL/GenBank/DDBJ whole genome shotgun (WGS) entry which is preliminary data.</text>
</comment>
<reference evidence="9" key="1">
    <citation type="journal article" date="2020" name="mSystems">
        <title>Genome- and Community-Level Interaction Insights into Carbon Utilization and Element Cycling Functions of Hydrothermarchaeota in Hydrothermal Sediment.</title>
        <authorList>
            <person name="Zhou Z."/>
            <person name="Liu Y."/>
            <person name="Xu W."/>
            <person name="Pan J."/>
            <person name="Luo Z.H."/>
            <person name="Li M."/>
        </authorList>
    </citation>
    <scope>NUCLEOTIDE SEQUENCE [LARGE SCALE GENOMIC DNA]</scope>
    <source>
        <strain evidence="9">HyVt-115</strain>
    </source>
</reference>
<organism evidence="9">
    <name type="scientific">Thermosulfidibacter takaii</name>
    <dbReference type="NCBI Taxonomy" id="412593"/>
    <lineage>
        <taxon>Bacteria</taxon>
        <taxon>Pseudomonadati</taxon>
        <taxon>Thermosulfidibacterota</taxon>
        <taxon>Thermosulfidibacteria</taxon>
        <taxon>Thermosulfidibacterales</taxon>
        <taxon>Thermosulfidibacteraceae</taxon>
    </lineage>
</organism>
<feature type="domain" description="Multidrug resistance protein MdtA-like barrel-sandwich hybrid" evidence="8">
    <location>
        <begin position="87"/>
        <end position="312"/>
    </location>
</feature>
<dbReference type="PANTHER" id="PTHR30386:SF26">
    <property type="entry name" value="TRANSPORT PROTEIN COMB"/>
    <property type="match status" value="1"/>
</dbReference>
<dbReference type="EMBL" id="DQWS01000234">
    <property type="protein sequence ID" value="HDD53658.1"/>
    <property type="molecule type" value="Genomic_DNA"/>
</dbReference>
<feature type="compositionally biased region" description="Basic and acidic residues" evidence="6">
    <location>
        <begin position="18"/>
        <end position="31"/>
    </location>
</feature>
<proteinExistence type="predicted"/>
<comment type="subcellular location">
    <subcellularLocation>
        <location evidence="1">Membrane</location>
        <topology evidence="1">Single-pass membrane protein</topology>
    </subcellularLocation>
</comment>
<dbReference type="InterPro" id="IPR050739">
    <property type="entry name" value="MFP"/>
</dbReference>
<evidence type="ECO:0000313" key="9">
    <source>
        <dbReference type="EMBL" id="HDD53658.1"/>
    </source>
</evidence>
<dbReference type="PRINTS" id="PR01490">
    <property type="entry name" value="RTXTOXIND"/>
</dbReference>
<dbReference type="AlphaFoldDB" id="A0A7C0YBZ0"/>
<dbReference type="Gene3D" id="1.10.287.470">
    <property type="entry name" value="Helix hairpin bin"/>
    <property type="match status" value="1"/>
</dbReference>
<feature type="region of interest" description="Disordered" evidence="6">
    <location>
        <begin position="1"/>
        <end position="31"/>
    </location>
</feature>
<dbReference type="Gene3D" id="2.40.30.170">
    <property type="match status" value="1"/>
</dbReference>
<evidence type="ECO:0000256" key="5">
    <source>
        <dbReference type="SAM" id="Coils"/>
    </source>
</evidence>
<evidence type="ECO:0000256" key="3">
    <source>
        <dbReference type="ARBA" id="ARBA00022989"/>
    </source>
</evidence>
<dbReference type="Pfam" id="PF25917">
    <property type="entry name" value="BSH_RND"/>
    <property type="match status" value="1"/>
</dbReference>
<sequence>MDKADDKKAGHMKNSSDVSERAEEAEGKESEKKGLSKGKKIALFVLIFLTLFVLGYGGWMIKHHMDYAITNAVFVDTENIINIGFQRVGGRIIKMTKREGDLVKKDEVIARIDPKDYRLAVKVLEEEIEATKKRKEGLEITLQRITPQVHLNVAKAKRRVQALRKEIESTKSEIRAMDAQIAQLKADRRRYWNLYLDKAVAKHDFELVDTRLKVTTRKREALKKKLQALVLNQKAANDDLKIAKADLKRIAETKKSIEELGKKIASLEVQLKDARLQLSYCTLKSPITGRAAKKYVSVGDVVGPGTPVYALVDPKDIFILVLLEETKLKGVGPGCPAEIKIDALPGEEYEGVVDKILPTSAAKFALVPRDISAGEFTKVVQRIPVKVKITKGNISKLVVGMGGEIEIKRKKR</sequence>
<gene>
    <name evidence="9" type="ORF">ENF32_06305</name>
</gene>
<feature type="coiled-coil region" evidence="5">
    <location>
        <begin position="212"/>
        <end position="277"/>
    </location>
</feature>
<feature type="coiled-coil region" evidence="5">
    <location>
        <begin position="121"/>
        <end position="187"/>
    </location>
</feature>
<feature type="transmembrane region" description="Helical" evidence="7">
    <location>
        <begin position="41"/>
        <end position="61"/>
    </location>
</feature>
<evidence type="ECO:0000256" key="1">
    <source>
        <dbReference type="ARBA" id="ARBA00004167"/>
    </source>
</evidence>
<keyword evidence="5" id="KW-0175">Coiled coil</keyword>